<organism evidence="1">
    <name type="scientific">freshwater metagenome</name>
    <dbReference type="NCBI Taxonomy" id="449393"/>
    <lineage>
        <taxon>unclassified sequences</taxon>
        <taxon>metagenomes</taxon>
        <taxon>ecological metagenomes</taxon>
    </lineage>
</organism>
<name>A0A6J7GDG2_9ZZZZ</name>
<protein>
    <submittedName>
        <fullName evidence="1">Unannotated protein</fullName>
    </submittedName>
</protein>
<evidence type="ECO:0000313" key="1">
    <source>
        <dbReference type="EMBL" id="CAB4906401.1"/>
    </source>
</evidence>
<dbReference type="EMBL" id="CAFBMF010000087">
    <property type="protein sequence ID" value="CAB4906401.1"/>
    <property type="molecule type" value="Genomic_DNA"/>
</dbReference>
<proteinExistence type="predicted"/>
<gene>
    <name evidence="1" type="ORF">UFOPK3494_01235</name>
</gene>
<accession>A0A6J7GDG2</accession>
<reference evidence="1" key="1">
    <citation type="submission" date="2020-05" db="EMBL/GenBank/DDBJ databases">
        <authorList>
            <person name="Chiriac C."/>
            <person name="Salcher M."/>
            <person name="Ghai R."/>
            <person name="Kavagutti S V."/>
        </authorList>
    </citation>
    <scope>NUCLEOTIDE SEQUENCE</scope>
</reference>
<dbReference type="AlphaFoldDB" id="A0A6J7GDG2"/>
<sequence>MVDATTGDNRTTVAVPVDFDGSGQIGISFKKAQALQGIEVIVHR</sequence>